<dbReference type="AlphaFoldDB" id="A0A6C0Y7F8"/>
<keyword evidence="1" id="KW-1133">Transmembrane helix</keyword>
<dbReference type="EMBL" id="CP044458">
    <property type="protein sequence ID" value="QIC72040.1"/>
    <property type="molecule type" value="Genomic_DNA"/>
</dbReference>
<gene>
    <name evidence="2" type="ORF">FSC09_16925</name>
</gene>
<evidence type="ECO:0000256" key="1">
    <source>
        <dbReference type="SAM" id="Phobius"/>
    </source>
</evidence>
<dbReference type="RefSeq" id="WP_163146598.1">
    <property type="nucleotide sequence ID" value="NZ_CP044458.1"/>
</dbReference>
<evidence type="ECO:0000313" key="3">
    <source>
        <dbReference type="Proteomes" id="UP000503440"/>
    </source>
</evidence>
<accession>A0A6C0Y7F8</accession>
<geneLocation type="plasmid" evidence="3">
    <name>pb18-3</name>
</geneLocation>
<feature type="transmembrane region" description="Helical" evidence="1">
    <location>
        <begin position="56"/>
        <end position="76"/>
    </location>
</feature>
<keyword evidence="2" id="KW-0614">Plasmid</keyword>
<reference evidence="2 3" key="1">
    <citation type="submission" date="2019-09" db="EMBL/GenBank/DDBJ databases">
        <title>Non-baumannii Acinetobacter spp. carrying blaNDM-1 isolated in China.</title>
        <authorList>
            <person name="Cui C."/>
            <person name="Chen C."/>
            <person name="Sun J."/>
            <person name="Liu Y."/>
        </authorList>
    </citation>
    <scope>NUCLEOTIDE SEQUENCE [LARGE SCALE GENOMIC DNA]</scope>
    <source>
        <strain evidence="2 3">B18</strain>
        <plasmid evidence="3">pb18-3</plasmid>
    </source>
</reference>
<feature type="transmembrane region" description="Helical" evidence="1">
    <location>
        <begin position="7"/>
        <end position="27"/>
    </location>
</feature>
<evidence type="ECO:0000313" key="2">
    <source>
        <dbReference type="EMBL" id="QIC72040.1"/>
    </source>
</evidence>
<keyword evidence="1" id="KW-0812">Transmembrane</keyword>
<dbReference type="Proteomes" id="UP000503440">
    <property type="component" value="Plasmid pB18-3"/>
</dbReference>
<name>A0A6C0Y7F8_9GAMM</name>
<keyword evidence="1" id="KW-0472">Membrane</keyword>
<sequence>MKNVIASPLFTIVCATIAFVLLVWGGMYDTSVPDTITTVAQHREWVAEHGTDQSTYYKFMLGFVVAGIMAVGSYFYQKTV</sequence>
<protein>
    <submittedName>
        <fullName evidence="2">Uncharacterized protein</fullName>
    </submittedName>
</protein>
<organism evidence="2 3">
    <name type="scientific">Acinetobacter indicus</name>
    <dbReference type="NCBI Taxonomy" id="756892"/>
    <lineage>
        <taxon>Bacteria</taxon>
        <taxon>Pseudomonadati</taxon>
        <taxon>Pseudomonadota</taxon>
        <taxon>Gammaproteobacteria</taxon>
        <taxon>Moraxellales</taxon>
        <taxon>Moraxellaceae</taxon>
        <taxon>Acinetobacter</taxon>
    </lineage>
</organism>
<proteinExistence type="predicted"/>